<dbReference type="PANTHER" id="PTHR13593:SF134">
    <property type="entry name" value="F14J22.5 PROTEIN"/>
    <property type="match status" value="1"/>
</dbReference>
<dbReference type="InterPro" id="IPR051057">
    <property type="entry name" value="PI-PLC_domain"/>
</dbReference>
<dbReference type="InterPro" id="IPR017946">
    <property type="entry name" value="PLC-like_Pdiesterase_TIM-brl"/>
</dbReference>
<dbReference type="SUPFAM" id="SSF51695">
    <property type="entry name" value="PLC-like phosphodiesterases"/>
    <property type="match status" value="1"/>
</dbReference>
<dbReference type="AlphaFoldDB" id="A0A6A1V6S6"/>
<dbReference type="PANTHER" id="PTHR13593">
    <property type="match status" value="1"/>
</dbReference>
<sequence>MKNFIFYATLLALISLHPFSCSTALKEGQTCVKDSNCDQGLHCEACLANGNIRPRCTRIQPVSPALKVKGLPFNRYSWLTTHNAFSRLGEKSATGSVVLAPTNQQDSITSQLNNGFISGIVGRMKWDEALMDIASVPGMRLERSRSGRLA</sequence>
<dbReference type="GO" id="GO:0006629">
    <property type="term" value="P:lipid metabolic process"/>
    <property type="evidence" value="ECO:0007669"/>
    <property type="project" value="InterPro"/>
</dbReference>
<proteinExistence type="predicted"/>
<feature type="chain" id="PRO_5025523429" description="PI-PLC X domain-containing protein" evidence="1">
    <location>
        <begin position="25"/>
        <end position="150"/>
    </location>
</feature>
<evidence type="ECO:0000313" key="2">
    <source>
        <dbReference type="EMBL" id="KAB1208524.1"/>
    </source>
</evidence>
<evidence type="ECO:0000256" key="1">
    <source>
        <dbReference type="SAM" id="SignalP"/>
    </source>
</evidence>
<evidence type="ECO:0008006" key="4">
    <source>
        <dbReference type="Google" id="ProtNLM"/>
    </source>
</evidence>
<reference evidence="2 3" key="1">
    <citation type="journal article" date="2019" name="Plant Biotechnol. J.">
        <title>The red bayberry genome and genetic basis of sex determination.</title>
        <authorList>
            <person name="Jia H.M."/>
            <person name="Jia H.J."/>
            <person name="Cai Q.L."/>
            <person name="Wang Y."/>
            <person name="Zhao H.B."/>
            <person name="Yang W.F."/>
            <person name="Wang G.Y."/>
            <person name="Li Y.H."/>
            <person name="Zhan D.L."/>
            <person name="Shen Y.T."/>
            <person name="Niu Q.F."/>
            <person name="Chang L."/>
            <person name="Qiu J."/>
            <person name="Zhao L."/>
            <person name="Xie H.B."/>
            <person name="Fu W.Y."/>
            <person name="Jin J."/>
            <person name="Li X.W."/>
            <person name="Jiao Y."/>
            <person name="Zhou C.C."/>
            <person name="Tu T."/>
            <person name="Chai C.Y."/>
            <person name="Gao J.L."/>
            <person name="Fan L.J."/>
            <person name="van de Weg E."/>
            <person name="Wang J.Y."/>
            <person name="Gao Z.S."/>
        </authorList>
    </citation>
    <scope>NUCLEOTIDE SEQUENCE [LARGE SCALE GENOMIC DNA]</scope>
    <source>
        <tissue evidence="2">Leaves</tissue>
    </source>
</reference>
<dbReference type="Proteomes" id="UP000516437">
    <property type="component" value="Chromosome 7"/>
</dbReference>
<keyword evidence="3" id="KW-1185">Reference proteome</keyword>
<evidence type="ECO:0000313" key="3">
    <source>
        <dbReference type="Proteomes" id="UP000516437"/>
    </source>
</evidence>
<keyword evidence="1" id="KW-0732">Signal</keyword>
<feature type="signal peptide" evidence="1">
    <location>
        <begin position="1"/>
        <end position="24"/>
    </location>
</feature>
<dbReference type="OrthoDB" id="1714518at2759"/>
<dbReference type="EMBL" id="RXIC02000025">
    <property type="protein sequence ID" value="KAB1208524.1"/>
    <property type="molecule type" value="Genomic_DNA"/>
</dbReference>
<comment type="caution">
    <text evidence="2">The sequence shown here is derived from an EMBL/GenBank/DDBJ whole genome shotgun (WGS) entry which is preliminary data.</text>
</comment>
<organism evidence="2 3">
    <name type="scientific">Morella rubra</name>
    <name type="common">Chinese bayberry</name>
    <dbReference type="NCBI Taxonomy" id="262757"/>
    <lineage>
        <taxon>Eukaryota</taxon>
        <taxon>Viridiplantae</taxon>
        <taxon>Streptophyta</taxon>
        <taxon>Embryophyta</taxon>
        <taxon>Tracheophyta</taxon>
        <taxon>Spermatophyta</taxon>
        <taxon>Magnoliopsida</taxon>
        <taxon>eudicotyledons</taxon>
        <taxon>Gunneridae</taxon>
        <taxon>Pentapetalae</taxon>
        <taxon>rosids</taxon>
        <taxon>fabids</taxon>
        <taxon>Fagales</taxon>
        <taxon>Myricaceae</taxon>
        <taxon>Morella</taxon>
    </lineage>
</organism>
<name>A0A6A1V6S6_9ROSI</name>
<protein>
    <recommendedName>
        <fullName evidence="4">PI-PLC X domain-containing protein</fullName>
    </recommendedName>
</protein>
<dbReference type="GO" id="GO:0008081">
    <property type="term" value="F:phosphoric diester hydrolase activity"/>
    <property type="evidence" value="ECO:0007669"/>
    <property type="project" value="InterPro"/>
</dbReference>
<dbReference type="Pfam" id="PF26178">
    <property type="entry name" value="PI-PLC_cat"/>
    <property type="match status" value="1"/>
</dbReference>
<accession>A0A6A1V6S6</accession>
<gene>
    <name evidence="2" type="ORF">CJ030_MR7G028545</name>
</gene>